<feature type="region of interest" description="Disordered" evidence="1">
    <location>
        <begin position="54"/>
        <end position="74"/>
    </location>
</feature>
<dbReference type="Proteomes" id="UP000799770">
    <property type="component" value="Unassembled WGS sequence"/>
</dbReference>
<name>A0A6A5Z3M2_9PLEO</name>
<evidence type="ECO:0000313" key="2">
    <source>
        <dbReference type="EMBL" id="KAF2114012.1"/>
    </source>
</evidence>
<dbReference type="OrthoDB" id="3692283at2759"/>
<evidence type="ECO:0000313" key="3">
    <source>
        <dbReference type="Proteomes" id="UP000799770"/>
    </source>
</evidence>
<organism evidence="2 3">
    <name type="scientific">Lophiotrema nucula</name>
    <dbReference type="NCBI Taxonomy" id="690887"/>
    <lineage>
        <taxon>Eukaryota</taxon>
        <taxon>Fungi</taxon>
        <taxon>Dikarya</taxon>
        <taxon>Ascomycota</taxon>
        <taxon>Pezizomycotina</taxon>
        <taxon>Dothideomycetes</taxon>
        <taxon>Pleosporomycetidae</taxon>
        <taxon>Pleosporales</taxon>
        <taxon>Lophiotremataceae</taxon>
        <taxon>Lophiotrema</taxon>
    </lineage>
</organism>
<dbReference type="EMBL" id="ML977326">
    <property type="protein sequence ID" value="KAF2114012.1"/>
    <property type="molecule type" value="Genomic_DNA"/>
</dbReference>
<reference evidence="2" key="1">
    <citation type="journal article" date="2020" name="Stud. Mycol.">
        <title>101 Dothideomycetes genomes: a test case for predicting lifestyles and emergence of pathogens.</title>
        <authorList>
            <person name="Haridas S."/>
            <person name="Albert R."/>
            <person name="Binder M."/>
            <person name="Bloem J."/>
            <person name="Labutti K."/>
            <person name="Salamov A."/>
            <person name="Andreopoulos B."/>
            <person name="Baker S."/>
            <person name="Barry K."/>
            <person name="Bills G."/>
            <person name="Bluhm B."/>
            <person name="Cannon C."/>
            <person name="Castanera R."/>
            <person name="Culley D."/>
            <person name="Daum C."/>
            <person name="Ezra D."/>
            <person name="Gonzalez J."/>
            <person name="Henrissat B."/>
            <person name="Kuo A."/>
            <person name="Liang C."/>
            <person name="Lipzen A."/>
            <person name="Lutzoni F."/>
            <person name="Magnuson J."/>
            <person name="Mondo S."/>
            <person name="Nolan M."/>
            <person name="Ohm R."/>
            <person name="Pangilinan J."/>
            <person name="Park H.-J."/>
            <person name="Ramirez L."/>
            <person name="Alfaro M."/>
            <person name="Sun H."/>
            <person name="Tritt A."/>
            <person name="Yoshinaga Y."/>
            <person name="Zwiers L.-H."/>
            <person name="Turgeon B."/>
            <person name="Goodwin S."/>
            <person name="Spatafora J."/>
            <person name="Crous P."/>
            <person name="Grigoriev I."/>
        </authorList>
    </citation>
    <scope>NUCLEOTIDE SEQUENCE</scope>
    <source>
        <strain evidence="2">CBS 627.86</strain>
    </source>
</reference>
<evidence type="ECO:0000256" key="1">
    <source>
        <dbReference type="SAM" id="MobiDB-lite"/>
    </source>
</evidence>
<keyword evidence="3" id="KW-1185">Reference proteome</keyword>
<protein>
    <submittedName>
        <fullName evidence="2">Uncharacterized protein</fullName>
    </submittedName>
</protein>
<gene>
    <name evidence="2" type="ORF">BDV96DRAFT_647499</name>
</gene>
<proteinExistence type="predicted"/>
<dbReference type="AlphaFoldDB" id="A0A6A5Z3M2"/>
<sequence length="161" mass="18320">MHYTTDPRFNFNSSKIAESTSLSITLHIESKPTKKSRAYRAVQRPDGVIVEYPRFRPQGTPKPHFEPRPLRLDNPLPMRKAEFARIVRMEEDLRAIGAFDDGLRKLGGRDGYNTPIDAGRDGYNEPAKTSCRMRNDLTPMQHFLSEPGPWTSYSAPSLTNV</sequence>
<accession>A0A6A5Z3M2</accession>